<dbReference type="Gene3D" id="3.80.10.10">
    <property type="entry name" value="Ribonuclease Inhibitor"/>
    <property type="match status" value="1"/>
</dbReference>
<protein>
    <recommendedName>
        <fullName evidence="3">F-box domain-containing protein</fullName>
    </recommendedName>
</protein>
<evidence type="ECO:0000313" key="2">
    <source>
        <dbReference type="Proteomes" id="UP001610334"/>
    </source>
</evidence>
<evidence type="ECO:0000313" key="1">
    <source>
        <dbReference type="EMBL" id="KAL2801881.1"/>
    </source>
</evidence>
<reference evidence="1 2" key="1">
    <citation type="submission" date="2024-07" db="EMBL/GenBank/DDBJ databases">
        <title>Section-level genome sequencing and comparative genomics of Aspergillus sections Usti and Cavernicolus.</title>
        <authorList>
            <consortium name="Lawrence Berkeley National Laboratory"/>
            <person name="Nybo J.L."/>
            <person name="Vesth T.C."/>
            <person name="Theobald S."/>
            <person name="Frisvad J.C."/>
            <person name="Larsen T.O."/>
            <person name="Kjaerboelling I."/>
            <person name="Rothschild-Mancinelli K."/>
            <person name="Lyhne E.K."/>
            <person name="Kogle M.E."/>
            <person name="Barry K."/>
            <person name="Clum A."/>
            <person name="Na H."/>
            <person name="Ledsgaard L."/>
            <person name="Lin J."/>
            <person name="Lipzen A."/>
            <person name="Kuo A."/>
            <person name="Riley R."/>
            <person name="Mondo S."/>
            <person name="Labutti K."/>
            <person name="Haridas S."/>
            <person name="Pangalinan J."/>
            <person name="Salamov A.A."/>
            <person name="Simmons B.A."/>
            <person name="Magnuson J.K."/>
            <person name="Chen J."/>
            <person name="Drula E."/>
            <person name="Henrissat B."/>
            <person name="Wiebenga A."/>
            <person name="Lubbers R.J."/>
            <person name="Gomes A.C."/>
            <person name="Makela M.R."/>
            <person name="Stajich J."/>
            <person name="Grigoriev I.V."/>
            <person name="Mortensen U.H."/>
            <person name="De Vries R.P."/>
            <person name="Baker S.E."/>
            <person name="Andersen M.R."/>
        </authorList>
    </citation>
    <scope>NUCLEOTIDE SEQUENCE [LARGE SCALE GENOMIC DNA]</scope>
    <source>
        <strain evidence="1 2">CBS 588.65</strain>
    </source>
</reference>
<comment type="caution">
    <text evidence="1">The sequence shown here is derived from an EMBL/GenBank/DDBJ whole genome shotgun (WGS) entry which is preliminary data.</text>
</comment>
<sequence>MFESIYILSLPVEIIILIIEDLPKADLWNLYNGCQTLRAYSAPYLFRTVRIRFSGAIPVLLNSRQFPFPQNRLLRILAKWAVHVREMDVWGDEESIQLEFLNLLPHLENLTTFSVSYPPSATAFQMLLVQLATMPSLRTMNVDFMSPKTWALPMSFRSLRNLYLSCIGHEPGISVLPALPALETLALNFWCYCLDCPRNGQEPCTMLQLDQLPRLLALSISGAQEGNIICGGISPQLRELEISFSRGFSLNMILASLGPSLEEVYICECEFPLEKPLSGQPYPAMRRLSILNSASGLAAFVSFELPPTLRLVMRIKGDDFEHLRGWPQVVKFFRSHAVELSLSGPVDTEGLLGQTCRLLEVMSLPSVRRDGPNWPQPSNVQPGD</sequence>
<evidence type="ECO:0008006" key="3">
    <source>
        <dbReference type="Google" id="ProtNLM"/>
    </source>
</evidence>
<gene>
    <name evidence="1" type="ORF">BJX63DRAFT_416307</name>
</gene>
<dbReference type="EMBL" id="JBFXLT010000229">
    <property type="protein sequence ID" value="KAL2801881.1"/>
    <property type="molecule type" value="Genomic_DNA"/>
</dbReference>
<accession>A0ABR4GS43</accession>
<organism evidence="1 2">
    <name type="scientific">Aspergillus granulosus</name>
    <dbReference type="NCBI Taxonomy" id="176169"/>
    <lineage>
        <taxon>Eukaryota</taxon>
        <taxon>Fungi</taxon>
        <taxon>Dikarya</taxon>
        <taxon>Ascomycota</taxon>
        <taxon>Pezizomycotina</taxon>
        <taxon>Eurotiomycetes</taxon>
        <taxon>Eurotiomycetidae</taxon>
        <taxon>Eurotiales</taxon>
        <taxon>Aspergillaceae</taxon>
        <taxon>Aspergillus</taxon>
        <taxon>Aspergillus subgen. Nidulantes</taxon>
    </lineage>
</organism>
<dbReference type="Proteomes" id="UP001610334">
    <property type="component" value="Unassembled WGS sequence"/>
</dbReference>
<name>A0ABR4GS43_9EURO</name>
<keyword evidence="2" id="KW-1185">Reference proteome</keyword>
<dbReference type="InterPro" id="IPR032675">
    <property type="entry name" value="LRR_dom_sf"/>
</dbReference>
<proteinExistence type="predicted"/>
<dbReference type="SUPFAM" id="SSF52047">
    <property type="entry name" value="RNI-like"/>
    <property type="match status" value="1"/>
</dbReference>